<evidence type="ECO:0000313" key="3">
    <source>
        <dbReference type="Proteomes" id="UP000789739"/>
    </source>
</evidence>
<keyword evidence="3" id="KW-1185">Reference proteome</keyword>
<reference evidence="2" key="1">
    <citation type="submission" date="2021-06" db="EMBL/GenBank/DDBJ databases">
        <authorList>
            <person name="Kallberg Y."/>
            <person name="Tangrot J."/>
            <person name="Rosling A."/>
        </authorList>
    </citation>
    <scope>NUCLEOTIDE SEQUENCE</scope>
    <source>
        <strain evidence="2">BR232B</strain>
    </source>
</reference>
<gene>
    <name evidence="2" type="ORF">PBRASI_LOCUS8960</name>
</gene>
<dbReference type="Proteomes" id="UP000789739">
    <property type="component" value="Unassembled WGS sequence"/>
</dbReference>
<organism evidence="2 3">
    <name type="scientific">Paraglomus brasilianum</name>
    <dbReference type="NCBI Taxonomy" id="144538"/>
    <lineage>
        <taxon>Eukaryota</taxon>
        <taxon>Fungi</taxon>
        <taxon>Fungi incertae sedis</taxon>
        <taxon>Mucoromycota</taxon>
        <taxon>Glomeromycotina</taxon>
        <taxon>Glomeromycetes</taxon>
        <taxon>Paraglomerales</taxon>
        <taxon>Paraglomeraceae</taxon>
        <taxon>Paraglomus</taxon>
    </lineage>
</organism>
<feature type="chain" id="PRO_5040227556" evidence="1">
    <location>
        <begin position="26"/>
        <end position="137"/>
    </location>
</feature>
<protein>
    <submittedName>
        <fullName evidence="2">8498_t:CDS:1</fullName>
    </submittedName>
</protein>
<evidence type="ECO:0000313" key="2">
    <source>
        <dbReference type="EMBL" id="CAG8625603.1"/>
    </source>
</evidence>
<evidence type="ECO:0000256" key="1">
    <source>
        <dbReference type="SAM" id="SignalP"/>
    </source>
</evidence>
<feature type="signal peptide" evidence="1">
    <location>
        <begin position="1"/>
        <end position="25"/>
    </location>
</feature>
<name>A0A9N9D7T7_9GLOM</name>
<proteinExistence type="predicted"/>
<keyword evidence="1" id="KW-0732">Signal</keyword>
<dbReference type="AlphaFoldDB" id="A0A9N9D7T7"/>
<dbReference type="EMBL" id="CAJVPI010001758">
    <property type="protein sequence ID" value="CAG8625603.1"/>
    <property type="molecule type" value="Genomic_DNA"/>
</dbReference>
<comment type="caution">
    <text evidence="2">The sequence shown here is derived from an EMBL/GenBank/DDBJ whole genome shotgun (WGS) entry which is preliminary data.</text>
</comment>
<sequence length="137" mass="14461">MKQNAIRTIFFLVCCLLVVLSPSHAATVKRAIGDVGYAVFTATTALPVSGTVTFYQLTATDTLIYGQFNTGVTKFPPCKLIVETGGAGTDLTSNIAGTTNQAFQFTLPNKILQTFKDKNLDVICGALVGSAPITVIP</sequence>
<accession>A0A9N9D7T7</accession>